<evidence type="ECO:0000313" key="1">
    <source>
        <dbReference type="EMBL" id="SHJ02270.1"/>
    </source>
</evidence>
<dbReference type="Gene3D" id="2.40.420.20">
    <property type="match status" value="1"/>
</dbReference>
<dbReference type="OrthoDB" id="2015187at2"/>
<proteinExistence type="predicted"/>
<dbReference type="EMBL" id="FQZL01000009">
    <property type="protein sequence ID" value="SHJ02270.1"/>
    <property type="molecule type" value="Genomic_DNA"/>
</dbReference>
<dbReference type="AlphaFoldDB" id="A0A1M6FXC2"/>
<dbReference type="PANTHER" id="PTHR30469:SF20">
    <property type="entry name" value="EFFLUX RND TRANSPORTER PERIPLASMIC ADAPTOR SUBUNIT"/>
    <property type="match status" value="1"/>
</dbReference>
<name>A0A1M6FXC2_9FIRM</name>
<organism evidence="1 2">
    <name type="scientific">Dethiosulfatibacter aminovorans DSM 17477</name>
    <dbReference type="NCBI Taxonomy" id="1121476"/>
    <lineage>
        <taxon>Bacteria</taxon>
        <taxon>Bacillati</taxon>
        <taxon>Bacillota</taxon>
        <taxon>Tissierellia</taxon>
        <taxon>Dethiosulfatibacter</taxon>
    </lineage>
</organism>
<dbReference type="Gene3D" id="2.40.50.100">
    <property type="match status" value="1"/>
</dbReference>
<accession>A0A1M6FXC2</accession>
<dbReference type="STRING" id="1121476.SAMN02745751_01573"/>
<dbReference type="PROSITE" id="PS51257">
    <property type="entry name" value="PROKAR_LIPOPROTEIN"/>
    <property type="match status" value="1"/>
</dbReference>
<gene>
    <name evidence="1" type="ORF">SAMN02745751_01573</name>
</gene>
<dbReference type="Proteomes" id="UP000184052">
    <property type="component" value="Unassembled WGS sequence"/>
</dbReference>
<keyword evidence="2" id="KW-1185">Reference proteome</keyword>
<dbReference type="GO" id="GO:1990281">
    <property type="term" value="C:efflux pump complex"/>
    <property type="evidence" value="ECO:0007669"/>
    <property type="project" value="TreeGrafter"/>
</dbReference>
<dbReference type="RefSeq" id="WP_073049032.1">
    <property type="nucleotide sequence ID" value="NZ_FQZL01000009.1"/>
</dbReference>
<dbReference type="GO" id="GO:0015562">
    <property type="term" value="F:efflux transmembrane transporter activity"/>
    <property type="evidence" value="ECO:0007669"/>
    <property type="project" value="TreeGrafter"/>
</dbReference>
<dbReference type="Gene3D" id="2.40.30.170">
    <property type="match status" value="1"/>
</dbReference>
<protein>
    <submittedName>
        <fullName evidence="1">Multidrug efflux pump subunit AcrA (Membrane-fusion protein)</fullName>
    </submittedName>
</protein>
<reference evidence="1 2" key="1">
    <citation type="submission" date="2016-11" db="EMBL/GenBank/DDBJ databases">
        <authorList>
            <person name="Jaros S."/>
            <person name="Januszkiewicz K."/>
            <person name="Wedrychowicz H."/>
        </authorList>
    </citation>
    <scope>NUCLEOTIDE SEQUENCE [LARGE SCALE GENOMIC DNA]</scope>
    <source>
        <strain evidence="1 2">DSM 17477</strain>
    </source>
</reference>
<dbReference type="PANTHER" id="PTHR30469">
    <property type="entry name" value="MULTIDRUG RESISTANCE PROTEIN MDTA"/>
    <property type="match status" value="1"/>
</dbReference>
<evidence type="ECO:0000313" key="2">
    <source>
        <dbReference type="Proteomes" id="UP000184052"/>
    </source>
</evidence>
<sequence length="402" mass="44131">MKKIILIPVAFFILVLMFTACTKEPLPEKEKKIPVVSIAAKSTSLDSIINYVGVVRSNQLKQYSFKTGGYIDKIFVDLSQKIAPGDSIASMDTTDMEFQLAAAGNNMDSAYSQYQKALNGAGQEDISSASLNVDKAKSVYEFNKNNYNDMARLFEEDVISLSSLEQAELSLDISEKEYLQAVELFNKTLEGSSSEDIQSSYSVYLAAKNAYEGYKSLVDDSILYSDSYGTVLSILNEEGDAVASGYPVVTVSSNELVVEVGVSISDVYRLDKDTESNIEINDKIFRGTIDSISEVPDPNSLTYLVTISLDSSTEDLLIGSTAQVNFVLGKIQGVWLDISSVLNDGEDYVYLIEDGRASRRNITIKSINEDKILVEGVDPGEEIITLGLDSVLEGYKVESQER</sequence>
<dbReference type="Gene3D" id="1.10.287.470">
    <property type="entry name" value="Helix hairpin bin"/>
    <property type="match status" value="1"/>
</dbReference>